<dbReference type="GeneTree" id="ENSGT00390000014429"/>
<reference evidence="1" key="2">
    <citation type="submission" date="2025-08" db="UniProtKB">
        <authorList>
            <consortium name="Ensembl"/>
        </authorList>
    </citation>
    <scope>IDENTIFICATION</scope>
</reference>
<evidence type="ECO:0000313" key="1">
    <source>
        <dbReference type="Ensembl" id="ENSGACP00000039718.1"/>
    </source>
</evidence>
<dbReference type="Proteomes" id="UP000007635">
    <property type="component" value="Chromosome IX"/>
</dbReference>
<dbReference type="PANTHER" id="PTHR31663">
    <property type="entry name" value="COILED-COIL DOMAIN-CONTAINING PROTEIN 3"/>
    <property type="match status" value="1"/>
</dbReference>
<dbReference type="GO" id="GO:0005576">
    <property type="term" value="C:extracellular region"/>
    <property type="evidence" value="ECO:0007669"/>
    <property type="project" value="TreeGrafter"/>
</dbReference>
<dbReference type="Ensembl" id="ENSGACT00000053240.1">
    <property type="protein sequence ID" value="ENSGACP00000039718.1"/>
    <property type="gene ID" value="ENSGACG00000027071.1"/>
</dbReference>
<name>A0AAQ4PP16_GASAC</name>
<accession>A0AAQ4PP16</accession>
<dbReference type="GO" id="GO:0010629">
    <property type="term" value="P:negative regulation of gene expression"/>
    <property type="evidence" value="ECO:0007669"/>
    <property type="project" value="TreeGrafter"/>
</dbReference>
<dbReference type="InterPro" id="IPR040311">
    <property type="entry name" value="CCDC3"/>
</dbReference>
<dbReference type="AlphaFoldDB" id="A0AAQ4PP16"/>
<proteinExistence type="predicted"/>
<organism evidence="1 2">
    <name type="scientific">Gasterosteus aculeatus aculeatus</name>
    <name type="common">three-spined stickleback</name>
    <dbReference type="NCBI Taxonomy" id="481459"/>
    <lineage>
        <taxon>Eukaryota</taxon>
        <taxon>Metazoa</taxon>
        <taxon>Chordata</taxon>
        <taxon>Craniata</taxon>
        <taxon>Vertebrata</taxon>
        <taxon>Euteleostomi</taxon>
        <taxon>Actinopterygii</taxon>
        <taxon>Neopterygii</taxon>
        <taxon>Teleostei</taxon>
        <taxon>Neoteleostei</taxon>
        <taxon>Acanthomorphata</taxon>
        <taxon>Eupercaria</taxon>
        <taxon>Perciformes</taxon>
        <taxon>Cottioidei</taxon>
        <taxon>Gasterosteales</taxon>
        <taxon>Gasterosteidae</taxon>
        <taxon>Gasterosteus</taxon>
    </lineage>
</organism>
<protein>
    <submittedName>
        <fullName evidence="1">Uncharacterized protein</fullName>
    </submittedName>
</protein>
<keyword evidence="2" id="KW-1185">Reference proteome</keyword>
<reference evidence="1" key="3">
    <citation type="submission" date="2025-09" db="UniProtKB">
        <authorList>
            <consortium name="Ensembl"/>
        </authorList>
    </citation>
    <scope>IDENTIFICATION</scope>
</reference>
<reference evidence="1 2" key="1">
    <citation type="journal article" date="2021" name="G3 (Bethesda)">
        <title>Improved contiguity of the threespine stickleback genome using long-read sequencing.</title>
        <authorList>
            <person name="Nath S."/>
            <person name="Shaw D.E."/>
            <person name="White M.A."/>
        </authorList>
    </citation>
    <scope>NUCLEOTIDE SEQUENCE [LARGE SCALE GENOMIC DNA]</scope>
    <source>
        <strain evidence="1 2">Lake Benthic</strain>
    </source>
</reference>
<sequence>MENYSYFFFLRMDENYNILPHGVNFQDAIFADTSDNRRTFSSLFQFSNSTQGSHSFHVFSFLVGHTGGQQANATEPDFKSKDWVFLNYTYKQFEGGGLLPPSRCASERCLQGNQGTVGCDAQGTGRDQGASV</sequence>
<evidence type="ECO:0000313" key="2">
    <source>
        <dbReference type="Proteomes" id="UP000007635"/>
    </source>
</evidence>
<dbReference type="PANTHER" id="PTHR31663:SF4">
    <property type="entry name" value="COILED-COIL DOMAIN-CONTAINING PROTEIN 3"/>
    <property type="match status" value="1"/>
</dbReference>